<comment type="caution">
    <text evidence="2">The sequence shown here is derived from an EMBL/GenBank/DDBJ whole genome shotgun (WGS) entry which is preliminary data.</text>
</comment>
<accession>A0A9P4U861</accession>
<proteinExistence type="predicted"/>
<feature type="compositionally biased region" description="Polar residues" evidence="1">
    <location>
        <begin position="91"/>
        <end position="127"/>
    </location>
</feature>
<gene>
    <name evidence="2" type="ORF">P171DRAFT_109756</name>
</gene>
<dbReference type="Proteomes" id="UP000799764">
    <property type="component" value="Unassembled WGS sequence"/>
</dbReference>
<dbReference type="AlphaFoldDB" id="A0A9P4U861"/>
<feature type="region of interest" description="Disordered" evidence="1">
    <location>
        <begin position="68"/>
        <end position="181"/>
    </location>
</feature>
<feature type="compositionally biased region" description="Polar residues" evidence="1">
    <location>
        <begin position="68"/>
        <end position="83"/>
    </location>
</feature>
<evidence type="ECO:0000256" key="1">
    <source>
        <dbReference type="SAM" id="MobiDB-lite"/>
    </source>
</evidence>
<evidence type="ECO:0000313" key="2">
    <source>
        <dbReference type="EMBL" id="KAF2439717.1"/>
    </source>
</evidence>
<organism evidence="2 3">
    <name type="scientific">Karstenula rhodostoma CBS 690.94</name>
    <dbReference type="NCBI Taxonomy" id="1392251"/>
    <lineage>
        <taxon>Eukaryota</taxon>
        <taxon>Fungi</taxon>
        <taxon>Dikarya</taxon>
        <taxon>Ascomycota</taxon>
        <taxon>Pezizomycotina</taxon>
        <taxon>Dothideomycetes</taxon>
        <taxon>Pleosporomycetidae</taxon>
        <taxon>Pleosporales</taxon>
        <taxon>Massarineae</taxon>
        <taxon>Didymosphaeriaceae</taxon>
        <taxon>Karstenula</taxon>
    </lineage>
</organism>
<evidence type="ECO:0000313" key="3">
    <source>
        <dbReference type="Proteomes" id="UP000799764"/>
    </source>
</evidence>
<protein>
    <submittedName>
        <fullName evidence="2">Uncharacterized protein</fullName>
    </submittedName>
</protein>
<name>A0A9P4U861_9PLEO</name>
<keyword evidence="3" id="KW-1185">Reference proteome</keyword>
<dbReference type="EMBL" id="MU001508">
    <property type="protein sequence ID" value="KAF2439717.1"/>
    <property type="molecule type" value="Genomic_DNA"/>
</dbReference>
<reference evidence="2" key="1">
    <citation type="journal article" date="2020" name="Stud. Mycol.">
        <title>101 Dothideomycetes genomes: a test case for predicting lifestyles and emergence of pathogens.</title>
        <authorList>
            <person name="Haridas S."/>
            <person name="Albert R."/>
            <person name="Binder M."/>
            <person name="Bloem J."/>
            <person name="Labutti K."/>
            <person name="Salamov A."/>
            <person name="Andreopoulos B."/>
            <person name="Baker S."/>
            <person name="Barry K."/>
            <person name="Bills G."/>
            <person name="Bluhm B."/>
            <person name="Cannon C."/>
            <person name="Castanera R."/>
            <person name="Culley D."/>
            <person name="Daum C."/>
            <person name="Ezra D."/>
            <person name="Gonzalez J."/>
            <person name="Henrissat B."/>
            <person name="Kuo A."/>
            <person name="Liang C."/>
            <person name="Lipzen A."/>
            <person name="Lutzoni F."/>
            <person name="Magnuson J."/>
            <person name="Mondo S."/>
            <person name="Nolan M."/>
            <person name="Ohm R."/>
            <person name="Pangilinan J."/>
            <person name="Park H.-J."/>
            <person name="Ramirez L."/>
            <person name="Alfaro M."/>
            <person name="Sun H."/>
            <person name="Tritt A."/>
            <person name="Yoshinaga Y."/>
            <person name="Zwiers L.-H."/>
            <person name="Turgeon B."/>
            <person name="Goodwin S."/>
            <person name="Spatafora J."/>
            <person name="Crous P."/>
            <person name="Grigoriev I."/>
        </authorList>
    </citation>
    <scope>NUCLEOTIDE SEQUENCE</scope>
    <source>
        <strain evidence="2">CBS 690.94</strain>
    </source>
</reference>
<sequence length="181" mass="19819">MLFYHTHTYHLVMFLSNALETKFTPKTQIAADLSIIAPWNPSQNATLMLALTPRPHADRASDASRCLLTTTPTDHGASAGSTQSRDKQLVRCNTSSQPWTPITEPASQRPSGEPSSSALARRCTSTPPRGERGNRQHRFSTPDVATPSRSRTHLTSGEMGFLGGLRWRRWRPGQPSAADAG</sequence>